<feature type="transmembrane region" description="Helical" evidence="2">
    <location>
        <begin position="140"/>
        <end position="161"/>
    </location>
</feature>
<feature type="transmembrane region" description="Helical" evidence="2">
    <location>
        <begin position="399"/>
        <end position="420"/>
    </location>
</feature>
<keyword evidence="2" id="KW-0812">Transmembrane</keyword>
<feature type="region of interest" description="Disordered" evidence="1">
    <location>
        <begin position="218"/>
        <end position="240"/>
    </location>
</feature>
<dbReference type="Proteomes" id="UP001286313">
    <property type="component" value="Unassembled WGS sequence"/>
</dbReference>
<dbReference type="AlphaFoldDB" id="A0AAE1F667"/>
<feature type="transmembrane region" description="Helical" evidence="2">
    <location>
        <begin position="357"/>
        <end position="378"/>
    </location>
</feature>
<feature type="transmembrane region" description="Helical" evidence="2">
    <location>
        <begin position="329"/>
        <end position="351"/>
    </location>
</feature>
<evidence type="ECO:0000256" key="1">
    <source>
        <dbReference type="SAM" id="MobiDB-lite"/>
    </source>
</evidence>
<name>A0AAE1F667_PETCI</name>
<accession>A0AAE1F667</accession>
<feature type="transmembrane region" description="Helical" evidence="2">
    <location>
        <begin position="181"/>
        <end position="202"/>
    </location>
</feature>
<evidence type="ECO:0000313" key="4">
    <source>
        <dbReference type="Proteomes" id="UP001286313"/>
    </source>
</evidence>
<evidence type="ECO:0000313" key="3">
    <source>
        <dbReference type="EMBL" id="KAK3867886.1"/>
    </source>
</evidence>
<keyword evidence="2" id="KW-0472">Membrane</keyword>
<feature type="transmembrane region" description="Helical" evidence="2">
    <location>
        <begin position="90"/>
        <end position="111"/>
    </location>
</feature>
<reference evidence="3" key="1">
    <citation type="submission" date="2023-10" db="EMBL/GenBank/DDBJ databases">
        <title>Genome assemblies of two species of porcelain crab, Petrolisthes cinctipes and Petrolisthes manimaculis (Anomura: Porcellanidae).</title>
        <authorList>
            <person name="Angst P."/>
        </authorList>
    </citation>
    <scope>NUCLEOTIDE SEQUENCE</scope>
    <source>
        <strain evidence="3">PB745_01</strain>
        <tissue evidence="3">Gill</tissue>
    </source>
</reference>
<protein>
    <submittedName>
        <fullName evidence="3">Uncharacterized protein</fullName>
    </submittedName>
</protein>
<feature type="transmembrane region" description="Helical" evidence="2">
    <location>
        <begin position="54"/>
        <end position="78"/>
    </location>
</feature>
<keyword evidence="4" id="KW-1185">Reference proteome</keyword>
<gene>
    <name evidence="3" type="ORF">Pcinc_026683</name>
</gene>
<sequence length="438" mass="47469">MGCICTNLIFVLTSVLRLFGAFPYRWKSTKRKNKNNNEGVGGGSEGKLELHRSILAVMWSWIIVMGLVTFSLSCVINAPRRRSGITSTITIHILNYVSYLTSAILFAYLSLSSVKLARIFGRLGEVGVSLRKPLVQRDDAMELLCGFGMILGIILATYFSIRDVIIQPVTKSIALYQIPALFLDFSIETTASCISLLIYLLLKLVSIEIKEAVETLVAPSSSTQTNNNNNNGAHHTAPAPTIAKDVTPLSSASSLRWGMMYPRPPPPPPATTVIQQGDVIVDEDAGGEDDSGGSYTVPQSSQVCRVSRRLLALDDIVVDMVEYAGPPTVMILLASTVNATVMLYLTITGASALSTYYIAYITTKVLSVVQVAFIPDCLSTQREKSLRRIRGRLTSHVTCVSMEVASSVVTYLVIALQFGLSERSGHTDATTTNLTTGG</sequence>
<dbReference type="EMBL" id="JAWQEG010003110">
    <property type="protein sequence ID" value="KAK3867886.1"/>
    <property type="molecule type" value="Genomic_DNA"/>
</dbReference>
<organism evidence="3 4">
    <name type="scientific">Petrolisthes cinctipes</name>
    <name type="common">Flat porcelain crab</name>
    <dbReference type="NCBI Taxonomy" id="88211"/>
    <lineage>
        <taxon>Eukaryota</taxon>
        <taxon>Metazoa</taxon>
        <taxon>Ecdysozoa</taxon>
        <taxon>Arthropoda</taxon>
        <taxon>Crustacea</taxon>
        <taxon>Multicrustacea</taxon>
        <taxon>Malacostraca</taxon>
        <taxon>Eumalacostraca</taxon>
        <taxon>Eucarida</taxon>
        <taxon>Decapoda</taxon>
        <taxon>Pleocyemata</taxon>
        <taxon>Anomura</taxon>
        <taxon>Galatheoidea</taxon>
        <taxon>Porcellanidae</taxon>
        <taxon>Petrolisthes</taxon>
    </lineage>
</organism>
<comment type="caution">
    <text evidence="3">The sequence shown here is derived from an EMBL/GenBank/DDBJ whole genome shotgun (WGS) entry which is preliminary data.</text>
</comment>
<evidence type="ECO:0000256" key="2">
    <source>
        <dbReference type="SAM" id="Phobius"/>
    </source>
</evidence>
<proteinExistence type="predicted"/>
<keyword evidence="2" id="KW-1133">Transmembrane helix</keyword>
<feature type="transmembrane region" description="Helical" evidence="2">
    <location>
        <begin position="6"/>
        <end position="24"/>
    </location>
</feature>